<dbReference type="EC" id="6.3.2.17" evidence="2"/>
<dbReference type="InterPro" id="IPR036565">
    <property type="entry name" value="Mur-like_cat_sf"/>
</dbReference>
<gene>
    <name evidence="13" type="ORF">J2X07_002652</name>
</gene>
<evidence type="ECO:0000256" key="2">
    <source>
        <dbReference type="ARBA" id="ARBA00013025"/>
    </source>
</evidence>
<keyword evidence="14" id="KW-1185">Reference proteome</keyword>
<protein>
    <recommendedName>
        <fullName evidence="2">tetrahydrofolate synthase</fullName>
        <ecNumber evidence="2">6.3.2.17</ecNumber>
    </recommendedName>
    <alternativeName>
        <fullName evidence="8">Tetrahydrofolylpolyglutamate synthase</fullName>
    </alternativeName>
</protein>
<dbReference type="PANTHER" id="PTHR11136">
    <property type="entry name" value="FOLYLPOLYGLUTAMATE SYNTHASE-RELATED"/>
    <property type="match status" value="1"/>
</dbReference>
<dbReference type="SUPFAM" id="SSF53244">
    <property type="entry name" value="MurD-like peptide ligases, peptide-binding domain"/>
    <property type="match status" value="1"/>
</dbReference>
<comment type="caution">
    <text evidence="13">The sequence shown here is derived from an EMBL/GenBank/DDBJ whole genome shotgun (WGS) entry which is preliminary data.</text>
</comment>
<dbReference type="InterPro" id="IPR013221">
    <property type="entry name" value="Mur_ligase_cen"/>
</dbReference>
<dbReference type="Gene3D" id="3.90.190.20">
    <property type="entry name" value="Mur ligase, C-terminal domain"/>
    <property type="match status" value="1"/>
</dbReference>
<evidence type="ECO:0000256" key="7">
    <source>
        <dbReference type="ARBA" id="ARBA00022842"/>
    </source>
</evidence>
<dbReference type="Gene3D" id="3.40.1190.10">
    <property type="entry name" value="Mur-like, catalytic domain"/>
    <property type="match status" value="1"/>
</dbReference>
<keyword evidence="4" id="KW-0479">Metal-binding</keyword>
<comment type="catalytic activity">
    <reaction evidence="9">
        <text>(6S)-5,6,7,8-tetrahydrofolyl-(gamma-L-Glu)(n) + L-glutamate + ATP = (6S)-5,6,7,8-tetrahydrofolyl-(gamma-L-Glu)(n+1) + ADP + phosphate + H(+)</text>
        <dbReference type="Rhea" id="RHEA:10580"/>
        <dbReference type="Rhea" id="RHEA-COMP:14738"/>
        <dbReference type="Rhea" id="RHEA-COMP:14740"/>
        <dbReference type="ChEBI" id="CHEBI:15378"/>
        <dbReference type="ChEBI" id="CHEBI:29985"/>
        <dbReference type="ChEBI" id="CHEBI:30616"/>
        <dbReference type="ChEBI" id="CHEBI:43474"/>
        <dbReference type="ChEBI" id="CHEBI:141005"/>
        <dbReference type="ChEBI" id="CHEBI:456216"/>
        <dbReference type="EC" id="6.3.2.17"/>
    </reaction>
</comment>
<dbReference type="Pfam" id="PF08245">
    <property type="entry name" value="Mur_ligase_M"/>
    <property type="match status" value="1"/>
</dbReference>
<keyword evidence="7" id="KW-0460">Magnesium</keyword>
<dbReference type="PANTHER" id="PTHR11136:SF0">
    <property type="entry name" value="DIHYDROFOLATE SYNTHETASE-RELATED"/>
    <property type="match status" value="1"/>
</dbReference>
<evidence type="ECO:0000256" key="3">
    <source>
        <dbReference type="ARBA" id="ARBA00022598"/>
    </source>
</evidence>
<evidence type="ECO:0000256" key="1">
    <source>
        <dbReference type="ARBA" id="ARBA00008276"/>
    </source>
</evidence>
<name>A0ABU1U2F7_9BACL</name>
<dbReference type="EMBL" id="JAVDWA010000004">
    <property type="protein sequence ID" value="MDR7073665.1"/>
    <property type="molecule type" value="Genomic_DNA"/>
</dbReference>
<keyword evidence="5 10" id="KW-0547">Nucleotide-binding</keyword>
<dbReference type="PROSITE" id="PS01012">
    <property type="entry name" value="FOLYLPOLYGLU_SYNT_2"/>
    <property type="match status" value="1"/>
</dbReference>
<comment type="similarity">
    <text evidence="1 10">Belongs to the folylpolyglutamate synthase family.</text>
</comment>
<keyword evidence="3 10" id="KW-0436">Ligase</keyword>
<organism evidence="13 14">
    <name type="scientific">Fictibacillus barbaricus</name>
    <dbReference type="NCBI Taxonomy" id="182136"/>
    <lineage>
        <taxon>Bacteria</taxon>
        <taxon>Bacillati</taxon>
        <taxon>Bacillota</taxon>
        <taxon>Bacilli</taxon>
        <taxon>Bacillales</taxon>
        <taxon>Fictibacillaceae</taxon>
        <taxon>Fictibacillus</taxon>
    </lineage>
</organism>
<feature type="domain" description="Mur ligase central" evidence="12">
    <location>
        <begin position="46"/>
        <end position="273"/>
    </location>
</feature>
<dbReference type="GO" id="GO:0008841">
    <property type="term" value="F:dihydrofolate synthase activity"/>
    <property type="evidence" value="ECO:0007669"/>
    <property type="project" value="UniProtKB-EC"/>
</dbReference>
<evidence type="ECO:0000256" key="9">
    <source>
        <dbReference type="ARBA" id="ARBA00047493"/>
    </source>
</evidence>
<dbReference type="NCBIfam" id="TIGR01499">
    <property type="entry name" value="folC"/>
    <property type="match status" value="1"/>
</dbReference>
<dbReference type="InterPro" id="IPR004101">
    <property type="entry name" value="Mur_ligase_C"/>
</dbReference>
<dbReference type="PIRSF" id="PIRSF001563">
    <property type="entry name" value="Folylpolyglu_synth"/>
    <property type="match status" value="1"/>
</dbReference>
<dbReference type="RefSeq" id="WP_310259296.1">
    <property type="nucleotide sequence ID" value="NZ_JAVDWA010000004.1"/>
</dbReference>
<dbReference type="InterPro" id="IPR001645">
    <property type="entry name" value="Folylpolyglutamate_synth"/>
</dbReference>
<accession>A0ABU1U2F7</accession>
<feature type="domain" description="Mur ligase C-terminal" evidence="11">
    <location>
        <begin position="300"/>
        <end position="417"/>
    </location>
</feature>
<evidence type="ECO:0000256" key="5">
    <source>
        <dbReference type="ARBA" id="ARBA00022741"/>
    </source>
</evidence>
<dbReference type="InterPro" id="IPR036615">
    <property type="entry name" value="Mur_ligase_C_dom_sf"/>
</dbReference>
<dbReference type="InterPro" id="IPR018109">
    <property type="entry name" value="Folylpolyglutamate_synth_CS"/>
</dbReference>
<dbReference type="SUPFAM" id="SSF53623">
    <property type="entry name" value="MurD-like peptide ligases, catalytic domain"/>
    <property type="match status" value="1"/>
</dbReference>
<sequence>MLNTYNEALTWIHSLLKFGIKPGLKRVEWLLERTGHPEKEITCIHVAGTNGKGSTVAYLRSMFNAAGYSAGTFTSPYLISFNERISIDGNPIEEDELLRFARLLKPLVEEVSQSSLGSPTEFEVITVISLLYFAEKKPDIIIYEVGLGGLFDSTNVITPIVSLITNIGFDHMGILGDTVEEIAFQKAGIIKENVPVFSTVDQEPAVNIIKKKANEMSAEASLSGIDFSYMHLGSSEHGEKFVFQGMRGSNLELEITMKGLHQVKNATLALAAVEYLNSEKIYHFTHGQIKEGILSAFWAGRFEKAASSPDIILDGAHNLQGIQALKQTLEHHYPSKNIYLLFAALHDKEYKTMMKELKDIIKGVYFTTFDFPRAAFANQLLAESPFQNAKAIEPWEEALAEAKKQLKGEDILVITGSLYFISEVRKTFSKI</sequence>
<evidence type="ECO:0000256" key="10">
    <source>
        <dbReference type="PIRNR" id="PIRNR001563"/>
    </source>
</evidence>
<evidence type="ECO:0000313" key="13">
    <source>
        <dbReference type="EMBL" id="MDR7073665.1"/>
    </source>
</evidence>
<evidence type="ECO:0000256" key="6">
    <source>
        <dbReference type="ARBA" id="ARBA00022840"/>
    </source>
</evidence>
<evidence type="ECO:0000313" key="14">
    <source>
        <dbReference type="Proteomes" id="UP001258181"/>
    </source>
</evidence>
<evidence type="ECO:0000256" key="8">
    <source>
        <dbReference type="ARBA" id="ARBA00030592"/>
    </source>
</evidence>
<keyword evidence="6 10" id="KW-0067">ATP-binding</keyword>
<dbReference type="GO" id="GO:0004326">
    <property type="term" value="F:tetrahydrofolylpolyglutamate synthase activity"/>
    <property type="evidence" value="ECO:0007669"/>
    <property type="project" value="UniProtKB-EC"/>
</dbReference>
<evidence type="ECO:0000256" key="4">
    <source>
        <dbReference type="ARBA" id="ARBA00022723"/>
    </source>
</evidence>
<proteinExistence type="inferred from homology"/>
<dbReference type="Pfam" id="PF02875">
    <property type="entry name" value="Mur_ligase_C"/>
    <property type="match status" value="1"/>
</dbReference>
<reference evidence="13 14" key="1">
    <citation type="submission" date="2023-07" db="EMBL/GenBank/DDBJ databases">
        <title>Sorghum-associated microbial communities from plants grown in Nebraska, USA.</title>
        <authorList>
            <person name="Schachtman D."/>
        </authorList>
    </citation>
    <scope>NUCLEOTIDE SEQUENCE [LARGE SCALE GENOMIC DNA]</scope>
    <source>
        <strain evidence="13 14">BE211</strain>
    </source>
</reference>
<dbReference type="Proteomes" id="UP001258181">
    <property type="component" value="Unassembled WGS sequence"/>
</dbReference>
<evidence type="ECO:0000259" key="11">
    <source>
        <dbReference type="Pfam" id="PF02875"/>
    </source>
</evidence>
<evidence type="ECO:0000259" key="12">
    <source>
        <dbReference type="Pfam" id="PF08245"/>
    </source>
</evidence>